<proteinExistence type="predicted"/>
<evidence type="ECO:0000313" key="2">
    <source>
        <dbReference type="EnsemblPlants" id="PGSC0003DMT400095453"/>
    </source>
</evidence>
<feature type="compositionally biased region" description="Basic and acidic residues" evidence="1">
    <location>
        <begin position="1"/>
        <end position="20"/>
    </location>
</feature>
<accession>M1DWC2</accession>
<dbReference type="EnsemblPlants" id="PGSC0003DMT400095453">
    <property type="protein sequence ID" value="PGSC0003DMT400095453"/>
    <property type="gene ID" value="PGSC0003DMG400045024"/>
</dbReference>
<dbReference type="Gramene" id="PGSC0003DMT400095453">
    <property type="protein sequence ID" value="PGSC0003DMT400095453"/>
    <property type="gene ID" value="PGSC0003DMG400045024"/>
</dbReference>
<evidence type="ECO:0000256" key="1">
    <source>
        <dbReference type="SAM" id="MobiDB-lite"/>
    </source>
</evidence>
<feature type="region of interest" description="Disordered" evidence="1">
    <location>
        <begin position="1"/>
        <end position="21"/>
    </location>
</feature>
<reference evidence="3" key="1">
    <citation type="journal article" date="2011" name="Nature">
        <title>Genome sequence and analysis of the tuber crop potato.</title>
        <authorList>
            <consortium name="The Potato Genome Sequencing Consortium"/>
        </authorList>
    </citation>
    <scope>NUCLEOTIDE SEQUENCE [LARGE SCALE GENOMIC DNA]</scope>
    <source>
        <strain evidence="3">cv. DM1-3 516 R44</strain>
    </source>
</reference>
<protein>
    <submittedName>
        <fullName evidence="2">Uncharacterized protein</fullName>
    </submittedName>
</protein>
<name>M1DWC2_SOLTU</name>
<reference evidence="2" key="2">
    <citation type="submission" date="2015-06" db="UniProtKB">
        <authorList>
            <consortium name="EnsemblPlants"/>
        </authorList>
    </citation>
    <scope>IDENTIFICATION</scope>
    <source>
        <strain evidence="2">DM1-3 516 R44</strain>
    </source>
</reference>
<sequence length="148" mass="16758">MGDICEKTPETGKGKGKMHEQSGQILTNRQFIQLVNLLEHKQIQAGNNTSNPAHENPNGGAVNFVGILACYSSISDIGNLSCKCLKLNVDSWYQSHKAFFIFRDRFFSLFSNSSVFSFRFISDISWSRLVLRNGLLLEISYQLMLFKI</sequence>
<keyword evidence="3" id="KW-1185">Reference proteome</keyword>
<dbReference type="Proteomes" id="UP000011115">
    <property type="component" value="Unassembled WGS sequence"/>
</dbReference>
<dbReference type="InParanoid" id="M1DWC2"/>
<organism evidence="2 3">
    <name type="scientific">Solanum tuberosum</name>
    <name type="common">Potato</name>
    <dbReference type="NCBI Taxonomy" id="4113"/>
    <lineage>
        <taxon>Eukaryota</taxon>
        <taxon>Viridiplantae</taxon>
        <taxon>Streptophyta</taxon>
        <taxon>Embryophyta</taxon>
        <taxon>Tracheophyta</taxon>
        <taxon>Spermatophyta</taxon>
        <taxon>Magnoliopsida</taxon>
        <taxon>eudicotyledons</taxon>
        <taxon>Gunneridae</taxon>
        <taxon>Pentapetalae</taxon>
        <taxon>asterids</taxon>
        <taxon>lamiids</taxon>
        <taxon>Solanales</taxon>
        <taxon>Solanaceae</taxon>
        <taxon>Solanoideae</taxon>
        <taxon>Solaneae</taxon>
        <taxon>Solanum</taxon>
    </lineage>
</organism>
<evidence type="ECO:0000313" key="3">
    <source>
        <dbReference type="Proteomes" id="UP000011115"/>
    </source>
</evidence>
<dbReference type="PaxDb" id="4113-PGSC0003DMT400095453"/>
<dbReference type="HOGENOM" id="CLU_1761995_0_0_1"/>
<dbReference type="AlphaFoldDB" id="M1DWC2"/>